<protein>
    <submittedName>
        <fullName evidence="6">G1125 protein</fullName>
    </submittedName>
</protein>
<dbReference type="EMBL" id="CAXHTA020000002">
    <property type="protein sequence ID" value="CAL5219316.1"/>
    <property type="molecule type" value="Genomic_DNA"/>
</dbReference>
<evidence type="ECO:0000313" key="6">
    <source>
        <dbReference type="EMBL" id="CAL5219316.1"/>
    </source>
</evidence>
<gene>
    <name evidence="6" type="primary">g1125</name>
    <name evidence="6" type="ORF">VP750_LOCUS975</name>
</gene>
<comment type="similarity">
    <text evidence="1">Belongs to the iron/ascorbate-dependent oxidoreductase family.</text>
</comment>
<keyword evidence="3" id="KW-0560">Oxidoreductase</keyword>
<keyword evidence="7" id="KW-1185">Reference proteome</keyword>
<keyword evidence="2" id="KW-0479">Metal-binding</keyword>
<evidence type="ECO:0000259" key="5">
    <source>
        <dbReference type="Pfam" id="PF03171"/>
    </source>
</evidence>
<dbReference type="InterPro" id="IPR027443">
    <property type="entry name" value="IPNS-like_sf"/>
</dbReference>
<proteinExistence type="inferred from homology"/>
<comment type="caution">
    <text evidence="6">The sequence shown here is derived from an EMBL/GenBank/DDBJ whole genome shotgun (WGS) entry which is preliminary data.</text>
</comment>
<keyword evidence="4" id="KW-0408">Iron</keyword>
<evidence type="ECO:0000313" key="7">
    <source>
        <dbReference type="Proteomes" id="UP001497392"/>
    </source>
</evidence>
<evidence type="ECO:0000256" key="4">
    <source>
        <dbReference type="ARBA" id="ARBA00023004"/>
    </source>
</evidence>
<organism evidence="6 7">
    <name type="scientific">Coccomyxa viridis</name>
    <dbReference type="NCBI Taxonomy" id="1274662"/>
    <lineage>
        <taxon>Eukaryota</taxon>
        <taxon>Viridiplantae</taxon>
        <taxon>Chlorophyta</taxon>
        <taxon>core chlorophytes</taxon>
        <taxon>Trebouxiophyceae</taxon>
        <taxon>Trebouxiophyceae incertae sedis</taxon>
        <taxon>Coccomyxaceae</taxon>
        <taxon>Coccomyxa</taxon>
    </lineage>
</organism>
<evidence type="ECO:0000256" key="1">
    <source>
        <dbReference type="ARBA" id="ARBA00008056"/>
    </source>
</evidence>
<dbReference type="Pfam" id="PF03171">
    <property type="entry name" value="2OG-FeII_Oxy"/>
    <property type="match status" value="1"/>
</dbReference>
<dbReference type="Proteomes" id="UP001497392">
    <property type="component" value="Unassembled WGS sequence"/>
</dbReference>
<accession>A0ABP1FHE8</accession>
<feature type="domain" description="Isopenicillin N synthase-like Fe(2+) 2OG dioxygenase" evidence="5">
    <location>
        <begin position="244"/>
        <end position="335"/>
    </location>
</feature>
<name>A0ABP1FHE8_9CHLO</name>
<dbReference type="SUPFAM" id="SSF51197">
    <property type="entry name" value="Clavaminate synthase-like"/>
    <property type="match status" value="1"/>
</dbReference>
<dbReference type="PANTHER" id="PTHR10209:SF874">
    <property type="entry name" value="2-OXOGLUTARATE (2OG) AND FE(II)-DEPENDENT OXYGENASE SUPERFAMILY PROTEIN"/>
    <property type="match status" value="1"/>
</dbReference>
<dbReference type="Gene3D" id="2.60.120.330">
    <property type="entry name" value="B-lactam Antibiotic, Isopenicillin N Synthase, Chain"/>
    <property type="match status" value="1"/>
</dbReference>
<evidence type="ECO:0000256" key="2">
    <source>
        <dbReference type="ARBA" id="ARBA00022723"/>
    </source>
</evidence>
<dbReference type="PANTHER" id="PTHR10209">
    <property type="entry name" value="OXIDOREDUCTASE, 2OG-FE II OXYGENASE FAMILY PROTEIN"/>
    <property type="match status" value="1"/>
</dbReference>
<reference evidence="6 7" key="1">
    <citation type="submission" date="2024-06" db="EMBL/GenBank/DDBJ databases">
        <authorList>
            <person name="Kraege A."/>
            <person name="Thomma B."/>
        </authorList>
    </citation>
    <scope>NUCLEOTIDE SEQUENCE [LARGE SCALE GENOMIC DNA]</scope>
</reference>
<sequence length="381" mass="41908">MTPGASKAAKEPVVDIQASSAQQDLQAAPGLPLFDLSEFLLARDGPSAEQDTFCEEMASCLQQTGCLIVRDPRVSSEQSDCFLDMMERYFSQPTELKMPDVHPELHYQVGATPEGVEVPRCVIDPDCLRTIELQLPGHRATVPPGADPKWRFFWRLGPRPQRTQFVELNAAPVIPAAFPEWRQVMDGWGEKMLATVSTVAEVVAVGLGLEREAFTSRMQMGPHLLAPTGVDLEKYGAAGTCYAGYHYDLNFLTIHGKSRFPGLAVWLQDGRRMPVSIPDGCLLIQAGKQIEWLTNGFIHGGMHEVICTEATQAAVARARAAGRVPCRVSSTVFAHIASDQLLQPIGHFAEEPRKQLYADMLAGEFVQQELEVIKLKKDAPS</sequence>
<evidence type="ECO:0000256" key="3">
    <source>
        <dbReference type="ARBA" id="ARBA00023002"/>
    </source>
</evidence>
<dbReference type="InterPro" id="IPR044861">
    <property type="entry name" value="IPNS-like_FE2OG_OXY"/>
</dbReference>